<feature type="compositionally biased region" description="Pro residues" evidence="1">
    <location>
        <begin position="23"/>
        <end position="35"/>
    </location>
</feature>
<sequence>ERNDAPAHGPPPPHGGFGGRARQPPPGRLAPPLPSPCDHHRLAAVPVRRAEAV</sequence>
<gene>
    <name evidence="2" type="ORF">AVDCRST_MAG04-1873</name>
</gene>
<proteinExistence type="predicted"/>
<protein>
    <submittedName>
        <fullName evidence="2">Uncharacterized protein</fullName>
    </submittedName>
</protein>
<reference evidence="2" key="1">
    <citation type="submission" date="2020-02" db="EMBL/GenBank/DDBJ databases">
        <authorList>
            <person name="Meier V. D."/>
        </authorList>
    </citation>
    <scope>NUCLEOTIDE SEQUENCE</scope>
    <source>
        <strain evidence="2">AVDCRST_MAG04</strain>
    </source>
</reference>
<accession>A0A6J4IB62</accession>
<name>A0A6J4IB62_9PROT</name>
<dbReference type="AlphaFoldDB" id="A0A6J4IB62"/>
<dbReference type="EMBL" id="CADCTL010000128">
    <property type="protein sequence ID" value="CAA9246196.1"/>
    <property type="molecule type" value="Genomic_DNA"/>
</dbReference>
<feature type="non-terminal residue" evidence="2">
    <location>
        <position position="1"/>
    </location>
</feature>
<feature type="region of interest" description="Disordered" evidence="1">
    <location>
        <begin position="1"/>
        <end position="41"/>
    </location>
</feature>
<organism evidence="2">
    <name type="scientific">uncultured Acetobacteraceae bacterium</name>
    <dbReference type="NCBI Taxonomy" id="169975"/>
    <lineage>
        <taxon>Bacteria</taxon>
        <taxon>Pseudomonadati</taxon>
        <taxon>Pseudomonadota</taxon>
        <taxon>Alphaproteobacteria</taxon>
        <taxon>Acetobacterales</taxon>
        <taxon>Acetobacteraceae</taxon>
        <taxon>environmental samples</taxon>
    </lineage>
</organism>
<evidence type="ECO:0000256" key="1">
    <source>
        <dbReference type="SAM" id="MobiDB-lite"/>
    </source>
</evidence>
<evidence type="ECO:0000313" key="2">
    <source>
        <dbReference type="EMBL" id="CAA9246196.1"/>
    </source>
</evidence>
<feature type="non-terminal residue" evidence="2">
    <location>
        <position position="53"/>
    </location>
</feature>